<comment type="caution">
    <text evidence="1">The sequence shown here is derived from an EMBL/GenBank/DDBJ whole genome shotgun (WGS) entry which is preliminary data.</text>
</comment>
<gene>
    <name evidence="1" type="ORF">F3D71_12905</name>
</gene>
<reference evidence="1 2" key="1">
    <citation type="journal article" date="2019" name="Nat. Med.">
        <title>A library of human gut bacterial isolates paired with longitudinal multiomics data enables mechanistic microbiome research.</title>
        <authorList>
            <person name="Poyet M."/>
            <person name="Groussin M."/>
            <person name="Gibbons S.M."/>
            <person name="Avila-Pacheco J."/>
            <person name="Jiang X."/>
            <person name="Kearney S.M."/>
            <person name="Perrotta A.R."/>
            <person name="Berdy B."/>
            <person name="Zhao S."/>
            <person name="Lieberman T.D."/>
            <person name="Swanson P.K."/>
            <person name="Smith M."/>
            <person name="Roesemann S."/>
            <person name="Alexander J.E."/>
            <person name="Rich S.A."/>
            <person name="Livny J."/>
            <person name="Vlamakis H."/>
            <person name="Clish C."/>
            <person name="Bullock K."/>
            <person name="Deik A."/>
            <person name="Scott J."/>
            <person name="Pierce K.A."/>
            <person name="Xavier R.J."/>
            <person name="Alm E.J."/>
        </authorList>
    </citation>
    <scope>NUCLEOTIDE SEQUENCE [LARGE SCALE GENOMIC DNA]</scope>
    <source>
        <strain evidence="1 2">BIOML-A163</strain>
    </source>
</reference>
<name>A0A5M5C4Y5_BACOV</name>
<organism evidence="1 2">
    <name type="scientific">Bacteroides ovatus</name>
    <dbReference type="NCBI Taxonomy" id="28116"/>
    <lineage>
        <taxon>Bacteria</taxon>
        <taxon>Pseudomonadati</taxon>
        <taxon>Bacteroidota</taxon>
        <taxon>Bacteroidia</taxon>
        <taxon>Bacteroidales</taxon>
        <taxon>Bacteroidaceae</taxon>
        <taxon>Bacteroides</taxon>
    </lineage>
</organism>
<dbReference type="EMBL" id="VWLE01000166">
    <property type="protein sequence ID" value="KAA3951406.1"/>
    <property type="molecule type" value="Genomic_DNA"/>
</dbReference>
<proteinExistence type="predicted"/>
<sequence>MAMNEIDIILKKNPSINKEDLLILASWLLEYCDNKCPKSIASFRENIDKWCEVTIPLPHYFFIKHRNISKSDEFFNLLHKVENYSYDKDNFHIEGIKIINGEILQEWSQEIPKEDGGPIIDDFPRIS</sequence>
<dbReference type="Proteomes" id="UP000323717">
    <property type="component" value="Unassembled WGS sequence"/>
</dbReference>
<evidence type="ECO:0000313" key="2">
    <source>
        <dbReference type="Proteomes" id="UP000323717"/>
    </source>
</evidence>
<evidence type="ECO:0000313" key="1">
    <source>
        <dbReference type="EMBL" id="KAA3951406.1"/>
    </source>
</evidence>
<protein>
    <submittedName>
        <fullName evidence="1">Uncharacterized protein</fullName>
    </submittedName>
</protein>
<accession>A0A5M5C4Y5</accession>
<dbReference type="AlphaFoldDB" id="A0A5M5C4Y5"/>